<dbReference type="InterPro" id="IPR040344">
    <property type="entry name" value="At3g17950-like"/>
</dbReference>
<evidence type="ECO:0000313" key="2">
    <source>
        <dbReference type="Proteomes" id="UP000289738"/>
    </source>
</evidence>
<protein>
    <submittedName>
        <fullName evidence="1">Uncharacterized protein</fullName>
    </submittedName>
</protein>
<dbReference type="EMBL" id="SDMP01000010">
    <property type="protein sequence ID" value="RYR36070.1"/>
    <property type="molecule type" value="Genomic_DNA"/>
</dbReference>
<sequence length="187" mass="20932">MQVSRHIKNSPLFSPKQFLYFWLCFLSETVTINLPSASQRDAMVAENDEMAIGIGWPLGLGFFNMRLRVVDSLPSAYSVAPYSLHIPSTSFSSFSSSNLDTESSASFFQDKSVSLAQLIGATQGERESLYLSNSMRLEEERQKKLAKGSYNGSEEQSVEDMCRGICIPILLHTLQRISNKTKKTSRN</sequence>
<organism evidence="1 2">
    <name type="scientific">Arachis hypogaea</name>
    <name type="common">Peanut</name>
    <dbReference type="NCBI Taxonomy" id="3818"/>
    <lineage>
        <taxon>Eukaryota</taxon>
        <taxon>Viridiplantae</taxon>
        <taxon>Streptophyta</taxon>
        <taxon>Embryophyta</taxon>
        <taxon>Tracheophyta</taxon>
        <taxon>Spermatophyta</taxon>
        <taxon>Magnoliopsida</taxon>
        <taxon>eudicotyledons</taxon>
        <taxon>Gunneridae</taxon>
        <taxon>Pentapetalae</taxon>
        <taxon>rosids</taxon>
        <taxon>fabids</taxon>
        <taxon>Fabales</taxon>
        <taxon>Fabaceae</taxon>
        <taxon>Papilionoideae</taxon>
        <taxon>50 kb inversion clade</taxon>
        <taxon>dalbergioids sensu lato</taxon>
        <taxon>Dalbergieae</taxon>
        <taxon>Pterocarpus clade</taxon>
        <taxon>Arachis</taxon>
    </lineage>
</organism>
<dbReference type="AlphaFoldDB" id="A0A445BBM0"/>
<proteinExistence type="predicted"/>
<name>A0A445BBM0_ARAHY</name>
<keyword evidence="2" id="KW-1185">Reference proteome</keyword>
<dbReference type="Proteomes" id="UP000289738">
    <property type="component" value="Chromosome A10"/>
</dbReference>
<dbReference type="PANTHER" id="PTHR33544:SF14">
    <property type="entry name" value="PROTEIN, PUTATIVE-RELATED"/>
    <property type="match status" value="1"/>
</dbReference>
<accession>A0A445BBM0</accession>
<comment type="caution">
    <text evidence="1">The sequence shown here is derived from an EMBL/GenBank/DDBJ whole genome shotgun (WGS) entry which is preliminary data.</text>
</comment>
<dbReference type="PANTHER" id="PTHR33544">
    <property type="entry name" value="DUF4005 DOMAIN-CONTAINING PROTEIN-RELATED"/>
    <property type="match status" value="1"/>
</dbReference>
<dbReference type="Gramene" id="arahy.Tifrunner.gnm2.ann2.Ah10g027300.1">
    <property type="protein sequence ID" value="arahy.Tifrunner.gnm2.ann2.Ah10g027300.1-CDS"/>
    <property type="gene ID" value="arahy.Tifrunner.gnm2.ann2.Ah10g027300"/>
</dbReference>
<reference evidence="1 2" key="1">
    <citation type="submission" date="2019-01" db="EMBL/GenBank/DDBJ databases">
        <title>Sequencing of cultivated peanut Arachis hypogaea provides insights into genome evolution and oil improvement.</title>
        <authorList>
            <person name="Chen X."/>
        </authorList>
    </citation>
    <scope>NUCLEOTIDE SEQUENCE [LARGE SCALE GENOMIC DNA]</scope>
    <source>
        <strain evidence="2">cv. Fuhuasheng</strain>
        <tissue evidence="1">Leaves</tissue>
    </source>
</reference>
<evidence type="ECO:0000313" key="1">
    <source>
        <dbReference type="EMBL" id="RYR36070.1"/>
    </source>
</evidence>
<gene>
    <name evidence="1" type="ORF">Ahy_A10g051120</name>
</gene>